<evidence type="ECO:0000313" key="2">
    <source>
        <dbReference type="EMBL" id="SFP53180.1"/>
    </source>
</evidence>
<protein>
    <submittedName>
        <fullName evidence="2">Type II secretion system (T2SS), protein E, N-terminal domain</fullName>
    </submittedName>
</protein>
<dbReference type="RefSeq" id="WP_177178539.1">
    <property type="nucleotide sequence ID" value="NZ_FOXF01000033.1"/>
</dbReference>
<reference evidence="2 3" key="1">
    <citation type="submission" date="2016-10" db="EMBL/GenBank/DDBJ databases">
        <authorList>
            <person name="Varghese N."/>
            <person name="Submissions S."/>
        </authorList>
    </citation>
    <scope>NUCLEOTIDE SEQUENCE [LARGE SCALE GENOMIC DNA]</scope>
    <source>
        <strain evidence="2 3">DSM 1361</strain>
    </source>
</reference>
<gene>
    <name evidence="2" type="ORF">SAMN02910344_01643</name>
</gene>
<dbReference type="AlphaFoldDB" id="A0A662ZJU0"/>
<evidence type="ECO:0000313" key="3">
    <source>
        <dbReference type="Proteomes" id="UP000243745"/>
    </source>
</evidence>
<dbReference type="EMBL" id="FOXF01000033">
    <property type="protein sequence ID" value="SFP53180.1"/>
    <property type="molecule type" value="Genomic_DNA"/>
</dbReference>
<evidence type="ECO:0000259" key="1">
    <source>
        <dbReference type="Pfam" id="PF05157"/>
    </source>
</evidence>
<accession>A0A662ZJU0</accession>
<sequence length="162" mass="18384">MPVESGLLNLLVEKNIISSPKKSVVQGEVEEYEKSVIATVINLSYAEPKQLMDLLAEEYDLPSMDFSQFNPKTAPQKYLNEEYCMKYEMVPIGVVNNTLYLAVSDPSCINAIEGLDAFSTKYAIPTDMILVEEDKLQRALTVLFRKNINLDDDEKQEGSWYD</sequence>
<dbReference type="SUPFAM" id="SSF160246">
    <property type="entry name" value="EspE N-terminal domain-like"/>
    <property type="match status" value="1"/>
</dbReference>
<dbReference type="Gene3D" id="3.30.300.160">
    <property type="entry name" value="Type II secretion system, protein E, N-terminal domain"/>
    <property type="match status" value="1"/>
</dbReference>
<organism evidence="2 3">
    <name type="scientific">Ruminobacter amylophilus</name>
    <dbReference type="NCBI Taxonomy" id="867"/>
    <lineage>
        <taxon>Bacteria</taxon>
        <taxon>Pseudomonadati</taxon>
        <taxon>Pseudomonadota</taxon>
        <taxon>Gammaproteobacteria</taxon>
        <taxon>Aeromonadales</taxon>
        <taxon>Succinivibrionaceae</taxon>
        <taxon>Ruminobacter</taxon>
    </lineage>
</organism>
<keyword evidence="3" id="KW-1185">Reference proteome</keyword>
<dbReference type="Pfam" id="PF05157">
    <property type="entry name" value="MshEN"/>
    <property type="match status" value="1"/>
</dbReference>
<dbReference type="Proteomes" id="UP000243745">
    <property type="component" value="Unassembled WGS sequence"/>
</dbReference>
<feature type="domain" description="Type II secretion system protein GspE N-terminal" evidence="1">
    <location>
        <begin position="59"/>
        <end position="143"/>
    </location>
</feature>
<dbReference type="InterPro" id="IPR037257">
    <property type="entry name" value="T2SS_E_N_sf"/>
</dbReference>
<name>A0A662ZJU0_9GAMM</name>
<dbReference type="InterPro" id="IPR007831">
    <property type="entry name" value="T2SS_GspE_N"/>
</dbReference>
<proteinExistence type="predicted"/>